<organism evidence="1 2">
    <name type="scientific">Parasponia andersonii</name>
    <name type="common">Sponia andersonii</name>
    <dbReference type="NCBI Taxonomy" id="3476"/>
    <lineage>
        <taxon>Eukaryota</taxon>
        <taxon>Viridiplantae</taxon>
        <taxon>Streptophyta</taxon>
        <taxon>Embryophyta</taxon>
        <taxon>Tracheophyta</taxon>
        <taxon>Spermatophyta</taxon>
        <taxon>Magnoliopsida</taxon>
        <taxon>eudicotyledons</taxon>
        <taxon>Gunneridae</taxon>
        <taxon>Pentapetalae</taxon>
        <taxon>rosids</taxon>
        <taxon>fabids</taxon>
        <taxon>Rosales</taxon>
        <taxon>Cannabaceae</taxon>
        <taxon>Parasponia</taxon>
    </lineage>
</organism>
<dbReference type="Proteomes" id="UP000237105">
    <property type="component" value="Unassembled WGS sequence"/>
</dbReference>
<evidence type="ECO:0000313" key="1">
    <source>
        <dbReference type="EMBL" id="PON66872.1"/>
    </source>
</evidence>
<proteinExistence type="predicted"/>
<gene>
    <name evidence="1" type="ORF">PanWU01x14_106580</name>
</gene>
<dbReference type="EMBL" id="JXTB01000076">
    <property type="protein sequence ID" value="PON66872.1"/>
    <property type="molecule type" value="Genomic_DNA"/>
</dbReference>
<comment type="caution">
    <text evidence="1">The sequence shown here is derived from an EMBL/GenBank/DDBJ whole genome shotgun (WGS) entry which is preliminary data.</text>
</comment>
<name>A0A2P5D0P8_PARAD</name>
<sequence>MNSNARSRNITPTLTMIIVTTITILDAHEYVVAIHALKPLHLCNPFSHVEKAKPINGENEGVFKECRNKASHACLQLTLVPALFAQCFSDHFIQCREENHIQPPKEIGYPKEERPEEKEYHRLYVRHRHRRGHMYIIF</sequence>
<accession>A0A2P5D0P8</accession>
<keyword evidence="2" id="KW-1185">Reference proteome</keyword>
<dbReference type="AlphaFoldDB" id="A0A2P5D0P8"/>
<protein>
    <submittedName>
        <fullName evidence="1">Uncharacterized protein</fullName>
    </submittedName>
</protein>
<evidence type="ECO:0000313" key="2">
    <source>
        <dbReference type="Proteomes" id="UP000237105"/>
    </source>
</evidence>
<reference evidence="2" key="1">
    <citation type="submission" date="2016-06" db="EMBL/GenBank/DDBJ databases">
        <title>Parallel loss of symbiosis genes in relatives of nitrogen-fixing non-legume Parasponia.</title>
        <authorList>
            <person name="Van Velzen R."/>
            <person name="Holmer R."/>
            <person name="Bu F."/>
            <person name="Rutten L."/>
            <person name="Van Zeijl A."/>
            <person name="Liu W."/>
            <person name="Santuari L."/>
            <person name="Cao Q."/>
            <person name="Sharma T."/>
            <person name="Shen D."/>
            <person name="Roswanjaya Y."/>
            <person name="Wardhani T."/>
            <person name="Kalhor M.S."/>
            <person name="Jansen J."/>
            <person name="Van den Hoogen J."/>
            <person name="Gungor B."/>
            <person name="Hartog M."/>
            <person name="Hontelez J."/>
            <person name="Verver J."/>
            <person name="Yang W.-C."/>
            <person name="Schijlen E."/>
            <person name="Repin R."/>
            <person name="Schilthuizen M."/>
            <person name="Schranz E."/>
            <person name="Heidstra R."/>
            <person name="Miyata K."/>
            <person name="Fedorova E."/>
            <person name="Kohlen W."/>
            <person name="Bisseling T."/>
            <person name="Smit S."/>
            <person name="Geurts R."/>
        </authorList>
    </citation>
    <scope>NUCLEOTIDE SEQUENCE [LARGE SCALE GENOMIC DNA]</scope>
    <source>
        <strain evidence="2">cv. WU1-14</strain>
    </source>
</reference>